<organism evidence="1">
    <name type="scientific">marine sediment metagenome</name>
    <dbReference type="NCBI Taxonomy" id="412755"/>
    <lineage>
        <taxon>unclassified sequences</taxon>
        <taxon>metagenomes</taxon>
        <taxon>ecological metagenomes</taxon>
    </lineage>
</organism>
<name>A0A0F9HS10_9ZZZZ</name>
<gene>
    <name evidence="1" type="ORF">LCGC14_1748260</name>
</gene>
<sequence>MALIDLQCIILRQKIDEFKLECVSSGKVDAEAAFELLINMRGVLNANLPEIIQRDTYETQHDSQSGTLSSD</sequence>
<protein>
    <submittedName>
        <fullName evidence="1">Uncharacterized protein</fullName>
    </submittedName>
</protein>
<comment type="caution">
    <text evidence="1">The sequence shown here is derived from an EMBL/GenBank/DDBJ whole genome shotgun (WGS) entry which is preliminary data.</text>
</comment>
<dbReference type="EMBL" id="LAZR01016090">
    <property type="protein sequence ID" value="KKM06012.1"/>
    <property type="molecule type" value="Genomic_DNA"/>
</dbReference>
<accession>A0A0F9HS10</accession>
<dbReference type="AlphaFoldDB" id="A0A0F9HS10"/>
<reference evidence="1" key="1">
    <citation type="journal article" date="2015" name="Nature">
        <title>Complex archaea that bridge the gap between prokaryotes and eukaryotes.</title>
        <authorList>
            <person name="Spang A."/>
            <person name="Saw J.H."/>
            <person name="Jorgensen S.L."/>
            <person name="Zaremba-Niedzwiedzka K."/>
            <person name="Martijn J."/>
            <person name="Lind A.E."/>
            <person name="van Eijk R."/>
            <person name="Schleper C."/>
            <person name="Guy L."/>
            <person name="Ettema T.J."/>
        </authorList>
    </citation>
    <scope>NUCLEOTIDE SEQUENCE</scope>
</reference>
<evidence type="ECO:0000313" key="1">
    <source>
        <dbReference type="EMBL" id="KKM06012.1"/>
    </source>
</evidence>
<proteinExistence type="predicted"/>